<accession>A0A2S6C284</accession>
<dbReference type="STRING" id="357750.A0A2S6C284"/>
<protein>
    <submittedName>
        <fullName evidence="1">Uncharacterized protein</fullName>
    </submittedName>
</protein>
<comment type="caution">
    <text evidence="1">The sequence shown here is derived from an EMBL/GenBank/DDBJ whole genome shotgun (WGS) entry which is preliminary data.</text>
</comment>
<proteinExistence type="predicted"/>
<dbReference type="AlphaFoldDB" id="A0A2S6C284"/>
<gene>
    <name evidence="1" type="ORF">CBER1_03234</name>
</gene>
<evidence type="ECO:0000313" key="1">
    <source>
        <dbReference type="EMBL" id="PPJ53827.1"/>
    </source>
</evidence>
<dbReference type="EMBL" id="PNEN01000575">
    <property type="protein sequence ID" value="PPJ53827.1"/>
    <property type="molecule type" value="Genomic_DNA"/>
</dbReference>
<name>A0A2S6C284_9PEZI</name>
<dbReference type="Proteomes" id="UP000237631">
    <property type="component" value="Unassembled WGS sequence"/>
</dbReference>
<sequence>MPPTEEQLEEERRSLHSGWLDDEQRIDVYALFVLEDAPVACLWLADDYNTLPDFYLSAAASPEGTKPPLDPKWQSPFRGKTAADAAQFLRSVPKPRKPLCETLFAILSRTLYKEQGHLLVCKVIDDGQVQSIPRAIVNVRMYFGGGEREEWGQELERWDQRGLPLM</sequence>
<dbReference type="OrthoDB" id="3638058at2759"/>
<keyword evidence="2" id="KW-1185">Reference proteome</keyword>
<reference evidence="2" key="1">
    <citation type="journal article" date="2017" name="bioRxiv">
        <title>Conservation of a gene cluster reveals novel cercosporin biosynthetic mechanisms and extends production to the genus Colletotrichum.</title>
        <authorList>
            <person name="de Jonge R."/>
            <person name="Ebert M.K."/>
            <person name="Huitt-Roehl C.R."/>
            <person name="Pal P."/>
            <person name="Suttle J.C."/>
            <person name="Spanner R.E."/>
            <person name="Neubauer J.D."/>
            <person name="Jurick W.M.II."/>
            <person name="Stott K.A."/>
            <person name="Secor G.A."/>
            <person name="Thomma B.P.H.J."/>
            <person name="Van de Peer Y."/>
            <person name="Townsend C.A."/>
            <person name="Bolton M.D."/>
        </authorList>
    </citation>
    <scope>NUCLEOTIDE SEQUENCE [LARGE SCALE GENOMIC DNA]</scope>
    <source>
        <strain evidence="2">CBS538.71</strain>
    </source>
</reference>
<organism evidence="1 2">
    <name type="scientific">Cercospora berteroae</name>
    <dbReference type="NCBI Taxonomy" id="357750"/>
    <lineage>
        <taxon>Eukaryota</taxon>
        <taxon>Fungi</taxon>
        <taxon>Dikarya</taxon>
        <taxon>Ascomycota</taxon>
        <taxon>Pezizomycotina</taxon>
        <taxon>Dothideomycetes</taxon>
        <taxon>Dothideomycetidae</taxon>
        <taxon>Mycosphaerellales</taxon>
        <taxon>Mycosphaerellaceae</taxon>
        <taxon>Cercospora</taxon>
    </lineage>
</organism>
<evidence type="ECO:0000313" key="2">
    <source>
        <dbReference type="Proteomes" id="UP000237631"/>
    </source>
</evidence>